<accession>A0AAX4KXR0</accession>
<reference evidence="2 3" key="1">
    <citation type="submission" date="2024-02" db="EMBL/GenBank/DDBJ databases">
        <title>STSV induces naive adaptation in Sulfolobus.</title>
        <authorList>
            <person name="Xiang X."/>
            <person name="Song M."/>
        </authorList>
    </citation>
    <scope>NUCLEOTIDE SEQUENCE [LARGE SCALE GENOMIC DNA]</scope>
    <source>
        <strain evidence="2 3">RT2</strain>
    </source>
</reference>
<gene>
    <name evidence="2" type="ORF">V6M85_09310</name>
</gene>
<evidence type="ECO:0000313" key="2">
    <source>
        <dbReference type="EMBL" id="WWQ59674.1"/>
    </source>
</evidence>
<dbReference type="GeneID" id="89336965"/>
<dbReference type="Proteomes" id="UP001432202">
    <property type="component" value="Chromosome"/>
</dbReference>
<proteinExistence type="predicted"/>
<protein>
    <submittedName>
        <fullName evidence="2">Uncharacterized protein</fullName>
    </submittedName>
</protein>
<evidence type="ECO:0000256" key="1">
    <source>
        <dbReference type="SAM" id="Phobius"/>
    </source>
</evidence>
<evidence type="ECO:0000313" key="3">
    <source>
        <dbReference type="Proteomes" id="UP001432202"/>
    </source>
</evidence>
<sequence>MNKSSRMLGQSEYIGFIIAILIIIIILIPLFYILSNYSVPSVKNLNYNQVVVNQINGGSILLFFNSTPSKSSLIVIKGDQNYTLVGVFYANNGIWYNVTSLVNSTVVKVNKVVKLPAPLIYNFTLPARVWNYTLVVQLDAYNTTVFAEIYPNETAFA</sequence>
<dbReference type="RefSeq" id="WP_338599124.1">
    <property type="nucleotide sequence ID" value="NZ_CP146016.1"/>
</dbReference>
<name>A0AAX4KXR0_9CREN</name>
<feature type="transmembrane region" description="Helical" evidence="1">
    <location>
        <begin position="12"/>
        <end position="34"/>
    </location>
</feature>
<keyword evidence="1" id="KW-0812">Transmembrane</keyword>
<keyword evidence="3" id="KW-1185">Reference proteome</keyword>
<dbReference type="AlphaFoldDB" id="A0AAX4KXR0"/>
<dbReference type="EMBL" id="CP146016">
    <property type="protein sequence ID" value="WWQ59674.1"/>
    <property type="molecule type" value="Genomic_DNA"/>
</dbReference>
<keyword evidence="1" id="KW-1133">Transmembrane helix</keyword>
<keyword evidence="1" id="KW-0472">Membrane</keyword>
<organism evidence="2 3">
    <name type="scientific">Sulfolobus tengchongensis</name>
    <dbReference type="NCBI Taxonomy" id="207809"/>
    <lineage>
        <taxon>Archaea</taxon>
        <taxon>Thermoproteota</taxon>
        <taxon>Thermoprotei</taxon>
        <taxon>Sulfolobales</taxon>
        <taxon>Sulfolobaceae</taxon>
        <taxon>Sulfolobus</taxon>
    </lineage>
</organism>